<dbReference type="Proteomes" id="UP000326340">
    <property type="component" value="Unassembled WGS sequence"/>
</dbReference>
<reference evidence="1 2" key="1">
    <citation type="journal article" date="2019" name="Sci. Rep.">
        <title>Colletotrichum shisoi sp. nov., an anthracnose pathogen of Perilla frutescens in Japan: molecular phylogenetic, morphological and genomic evidence.</title>
        <authorList>
            <person name="Gan P."/>
            <person name="Tsushima A."/>
            <person name="Hiroyama R."/>
            <person name="Narusaka M."/>
            <person name="Takano Y."/>
            <person name="Narusaka Y."/>
            <person name="Kawaradani M."/>
            <person name="Damm U."/>
            <person name="Shirasu K."/>
        </authorList>
    </citation>
    <scope>NUCLEOTIDE SEQUENCE [LARGE SCALE GENOMIC DNA]</scope>
    <source>
        <strain evidence="1 2">PG-2018a</strain>
    </source>
</reference>
<sequence>MVRTQGKCCQLFEPG</sequence>
<name>A0A5Q4BAL5_9PEZI</name>
<comment type="caution">
    <text evidence="1">The sequence shown here is derived from an EMBL/GenBank/DDBJ whole genome shotgun (WGS) entry which is preliminary data.</text>
</comment>
<evidence type="ECO:0000313" key="2">
    <source>
        <dbReference type="Proteomes" id="UP000326340"/>
    </source>
</evidence>
<evidence type="ECO:0000313" key="1">
    <source>
        <dbReference type="EMBL" id="TQN63935.1"/>
    </source>
</evidence>
<organism evidence="1 2">
    <name type="scientific">Colletotrichum shisoi</name>
    <dbReference type="NCBI Taxonomy" id="2078593"/>
    <lineage>
        <taxon>Eukaryota</taxon>
        <taxon>Fungi</taxon>
        <taxon>Dikarya</taxon>
        <taxon>Ascomycota</taxon>
        <taxon>Pezizomycotina</taxon>
        <taxon>Sordariomycetes</taxon>
        <taxon>Hypocreomycetidae</taxon>
        <taxon>Glomerellales</taxon>
        <taxon>Glomerellaceae</taxon>
        <taxon>Colletotrichum</taxon>
        <taxon>Colletotrichum destructivum species complex</taxon>
    </lineage>
</organism>
<gene>
    <name evidence="1" type="ORF">CSHISOI_11203</name>
</gene>
<protein>
    <submittedName>
        <fullName evidence="1">Uncharacterized protein</fullName>
    </submittedName>
</protein>
<keyword evidence="2" id="KW-1185">Reference proteome</keyword>
<accession>A0A5Q4BAL5</accession>
<dbReference type="EMBL" id="PUHP01003223">
    <property type="protein sequence ID" value="TQN63935.1"/>
    <property type="molecule type" value="Genomic_DNA"/>
</dbReference>
<proteinExistence type="predicted"/>